<comment type="similarity">
    <text evidence="2">Belongs to the IQD family.</text>
</comment>
<dbReference type="PROSITE" id="PS50096">
    <property type="entry name" value="IQ"/>
    <property type="match status" value="2"/>
</dbReference>
<gene>
    <name evidence="6" type="ORF">SASPL_156729</name>
</gene>
<dbReference type="EMBL" id="PNBA02000526">
    <property type="protein sequence ID" value="KAG6383516.1"/>
    <property type="molecule type" value="Genomic_DNA"/>
</dbReference>
<dbReference type="Pfam" id="PF13178">
    <property type="entry name" value="DUF4005"/>
    <property type="match status" value="1"/>
</dbReference>
<reference evidence="6" key="1">
    <citation type="submission" date="2018-01" db="EMBL/GenBank/DDBJ databases">
        <authorList>
            <person name="Mao J.F."/>
        </authorList>
    </citation>
    <scope>NUCLEOTIDE SEQUENCE</scope>
    <source>
        <strain evidence="6">Huo1</strain>
        <tissue evidence="6">Leaf</tissue>
    </source>
</reference>
<feature type="region of interest" description="Disordered" evidence="4">
    <location>
        <begin position="242"/>
        <end position="289"/>
    </location>
</feature>
<evidence type="ECO:0000256" key="2">
    <source>
        <dbReference type="ARBA" id="ARBA00024341"/>
    </source>
</evidence>
<reference evidence="6" key="2">
    <citation type="submission" date="2020-08" db="EMBL/GenBank/DDBJ databases">
        <title>Plant Genome Project.</title>
        <authorList>
            <person name="Zhang R.-G."/>
        </authorList>
    </citation>
    <scope>NUCLEOTIDE SEQUENCE</scope>
    <source>
        <strain evidence="6">Huo1</strain>
        <tissue evidence="6">Leaf</tissue>
    </source>
</reference>
<dbReference type="PANTHER" id="PTHR32295">
    <property type="entry name" value="IQ-DOMAIN 5-RELATED"/>
    <property type="match status" value="1"/>
</dbReference>
<dbReference type="SMART" id="SM00015">
    <property type="entry name" value="IQ"/>
    <property type="match status" value="2"/>
</dbReference>
<dbReference type="Pfam" id="PF00612">
    <property type="entry name" value="IQ"/>
    <property type="match status" value="2"/>
</dbReference>
<evidence type="ECO:0000259" key="5">
    <source>
        <dbReference type="Pfam" id="PF13178"/>
    </source>
</evidence>
<feature type="region of interest" description="Disordered" evidence="4">
    <location>
        <begin position="431"/>
        <end position="466"/>
    </location>
</feature>
<accession>A0A8X8YVH7</accession>
<dbReference type="PANTHER" id="PTHR32295:SF11">
    <property type="entry name" value="PROTEIN IQ-DOMAIN 22"/>
    <property type="match status" value="1"/>
</dbReference>
<dbReference type="CDD" id="cd23767">
    <property type="entry name" value="IQCD"/>
    <property type="match status" value="1"/>
</dbReference>
<feature type="domain" description="DUF4005" evidence="5">
    <location>
        <begin position="388"/>
        <end position="460"/>
    </location>
</feature>
<evidence type="ECO:0000256" key="4">
    <source>
        <dbReference type="SAM" id="MobiDB-lite"/>
    </source>
</evidence>
<evidence type="ECO:0000256" key="1">
    <source>
        <dbReference type="ARBA" id="ARBA00022860"/>
    </source>
</evidence>
<dbReference type="InterPro" id="IPR000048">
    <property type="entry name" value="IQ_motif_EF-hand-BS"/>
</dbReference>
<evidence type="ECO:0000313" key="7">
    <source>
        <dbReference type="Proteomes" id="UP000298416"/>
    </source>
</evidence>
<proteinExistence type="inferred from homology"/>
<feature type="region of interest" description="Disordered" evidence="4">
    <location>
        <begin position="480"/>
        <end position="513"/>
    </location>
</feature>
<protein>
    <recommendedName>
        <fullName evidence="5">DUF4005 domain-containing protein</fullName>
    </recommendedName>
</protein>
<keyword evidence="1" id="KW-0112">Calmodulin-binding</keyword>
<evidence type="ECO:0000313" key="6">
    <source>
        <dbReference type="EMBL" id="KAG6383516.1"/>
    </source>
</evidence>
<name>A0A8X8YVH7_SALSN</name>
<feature type="compositionally biased region" description="Gly residues" evidence="4">
    <location>
        <begin position="504"/>
        <end position="513"/>
    </location>
</feature>
<dbReference type="GO" id="GO:0005516">
    <property type="term" value="F:calmodulin binding"/>
    <property type="evidence" value="ECO:0007669"/>
    <property type="project" value="UniProtKB-KW"/>
</dbReference>
<dbReference type="AlphaFoldDB" id="A0A8X8YVH7"/>
<evidence type="ECO:0000256" key="3">
    <source>
        <dbReference type="ARBA" id="ARBA00024378"/>
    </source>
</evidence>
<comment type="caution">
    <text evidence="6">The sequence shown here is derived from an EMBL/GenBank/DDBJ whole genome shotgun (WGS) entry which is preliminary data.</text>
</comment>
<keyword evidence="7" id="KW-1185">Reference proteome</keyword>
<feature type="region of interest" description="Disordered" evidence="4">
    <location>
        <begin position="339"/>
        <end position="368"/>
    </location>
</feature>
<dbReference type="InterPro" id="IPR025064">
    <property type="entry name" value="DUF4005"/>
</dbReference>
<comment type="subunit">
    <text evidence="3">Binds to multiple calmodulin (CaM) in the presence of Ca(2+) and CaM-like proteins.</text>
</comment>
<dbReference type="Proteomes" id="UP000298416">
    <property type="component" value="Unassembled WGS sequence"/>
</dbReference>
<dbReference type="Gene3D" id="1.20.5.190">
    <property type="match status" value="1"/>
</dbReference>
<sequence>MSAAAPGDLHHDPSRSSLPVVVAISPPPSTISLSCDSNFGYDSMELIVVDYDKEEKNVIHSSVDVSGPIYGSKDGIDDPCNVVFTCREPILVVEHNRGLLGLKPSDSTHRHPPKKWNFAARHKNVPDQDAEASKHAIAVAVAAAHAAAAVVQLTTSGRNISAARREEWAAVAIQSHFRAYLSRRALRALKALVKLQALVRGHLVRRQTAYAMHRLQALVRAQVRARAVRALMSESSHFNYPGPVTPEKFEHATRSRSVKHDQTMMLKRNGSRSSGTPHHHDPENPHASRVLLMDSRRLWEQGDDRSDKILEVDTGNLHHVTSKRRTLFYSSHLSLGSDQNCPSYTTSKDSTARQSVRSMSSGEVQSLSPFKFAEEDPDESAFCTADNSPAFYSASSRSKRGCPFTPTKSDGTRSCLSGYSDHPNYMSYTESSKAKVRSLSAPRQRPNYERSSSTKRYSVHGYGDSRPAQRVSTLHANFTSKAYPGSGRLDRSGMPVRGDFDGFSSGGGNWQRF</sequence>
<organism evidence="6">
    <name type="scientific">Salvia splendens</name>
    <name type="common">Scarlet sage</name>
    <dbReference type="NCBI Taxonomy" id="180675"/>
    <lineage>
        <taxon>Eukaryota</taxon>
        <taxon>Viridiplantae</taxon>
        <taxon>Streptophyta</taxon>
        <taxon>Embryophyta</taxon>
        <taxon>Tracheophyta</taxon>
        <taxon>Spermatophyta</taxon>
        <taxon>Magnoliopsida</taxon>
        <taxon>eudicotyledons</taxon>
        <taxon>Gunneridae</taxon>
        <taxon>Pentapetalae</taxon>
        <taxon>asterids</taxon>
        <taxon>lamiids</taxon>
        <taxon>Lamiales</taxon>
        <taxon>Lamiaceae</taxon>
        <taxon>Nepetoideae</taxon>
        <taxon>Mentheae</taxon>
        <taxon>Salviinae</taxon>
        <taxon>Salvia</taxon>
        <taxon>Salvia subgen. Calosphace</taxon>
        <taxon>core Calosphace</taxon>
    </lineage>
</organism>
<feature type="compositionally biased region" description="Basic and acidic residues" evidence="4">
    <location>
        <begin position="247"/>
        <end position="262"/>
    </location>
</feature>